<dbReference type="STRING" id="428993.SAMN06296058_3061"/>
<dbReference type="PANTHER" id="PTHR47197">
    <property type="entry name" value="PROTEIN NIRF"/>
    <property type="match status" value="1"/>
</dbReference>
<dbReference type="InterPro" id="IPR051200">
    <property type="entry name" value="Host-pathogen_enzymatic-act"/>
</dbReference>
<dbReference type="InterPro" id="IPR019405">
    <property type="entry name" value="Lactonase_7-beta_prop"/>
</dbReference>
<evidence type="ECO:0000256" key="1">
    <source>
        <dbReference type="SAM" id="SignalP"/>
    </source>
</evidence>
<dbReference type="EMBL" id="FUZV01000002">
    <property type="protein sequence ID" value="SKC79336.1"/>
    <property type="molecule type" value="Genomic_DNA"/>
</dbReference>
<dbReference type="InterPro" id="IPR011045">
    <property type="entry name" value="N2O_reductase_N"/>
</dbReference>
<dbReference type="GO" id="GO:0003677">
    <property type="term" value="F:DNA binding"/>
    <property type="evidence" value="ECO:0007669"/>
    <property type="project" value="UniProtKB-KW"/>
</dbReference>
<sequence length="334" mass="35305">MGTVRRLGSLLTLLATFGTASAADLLVSNQAGDSVWRLSAQHGRQLGEFRTGDSPHEIAVSPDGKRAVVSNYGGVRSGNTLSVLDLHGGKATTTIDLGLNSAPHGVQFIGDHEVAVTTEGSGNLVVVNVDEGRVERVIPIGNGVGHMLVLSADDRYAYVTKIAKGTVSRVDLKLGTVLQERVAGKGAEGLALRPDAAELWVANRDEGTITVHDPNTLAVKRRMSSRGFPLRIAFSDDGKLAFVINSGVSELLVLDTGTRLPIARVPLARAGLPILDTALGRGPLPIGIAIDPRQPRAYIAVSGVDRIAVVDTEKWQVIDYWVTGREPGGVVLVR</sequence>
<keyword evidence="3" id="KW-1185">Reference proteome</keyword>
<feature type="chain" id="PRO_5012052532" evidence="1">
    <location>
        <begin position="23"/>
        <end position="334"/>
    </location>
</feature>
<dbReference type="Gene3D" id="2.130.10.10">
    <property type="entry name" value="YVTN repeat-like/Quinoprotein amine dehydrogenase"/>
    <property type="match status" value="2"/>
</dbReference>
<dbReference type="Proteomes" id="UP000190341">
    <property type="component" value="Unassembled WGS sequence"/>
</dbReference>
<evidence type="ECO:0000313" key="3">
    <source>
        <dbReference type="Proteomes" id="UP000190341"/>
    </source>
</evidence>
<gene>
    <name evidence="2" type="ORF">SAMN06296058_3061</name>
</gene>
<keyword evidence="2" id="KW-0238">DNA-binding</keyword>
<evidence type="ECO:0000313" key="2">
    <source>
        <dbReference type="EMBL" id="SKC79336.1"/>
    </source>
</evidence>
<organism evidence="2 3">
    <name type="scientific">Pseudoxanthomonas indica</name>
    <dbReference type="NCBI Taxonomy" id="428993"/>
    <lineage>
        <taxon>Bacteria</taxon>
        <taxon>Pseudomonadati</taxon>
        <taxon>Pseudomonadota</taxon>
        <taxon>Gammaproteobacteria</taxon>
        <taxon>Lysobacterales</taxon>
        <taxon>Lysobacteraceae</taxon>
        <taxon>Pseudoxanthomonas</taxon>
    </lineage>
</organism>
<accession>A0A1T5LTR3</accession>
<dbReference type="InterPro" id="IPR015943">
    <property type="entry name" value="WD40/YVTN_repeat-like_dom_sf"/>
</dbReference>
<feature type="signal peptide" evidence="1">
    <location>
        <begin position="1"/>
        <end position="22"/>
    </location>
</feature>
<dbReference type="Pfam" id="PF10282">
    <property type="entry name" value="Lactonase"/>
    <property type="match status" value="1"/>
</dbReference>
<dbReference type="OrthoDB" id="9776991at2"/>
<dbReference type="SUPFAM" id="SSF50974">
    <property type="entry name" value="Nitrous oxide reductase, N-terminal domain"/>
    <property type="match status" value="1"/>
</dbReference>
<dbReference type="RefSeq" id="WP_079725396.1">
    <property type="nucleotide sequence ID" value="NZ_BMCL01000001.1"/>
</dbReference>
<reference evidence="2 3" key="1">
    <citation type="submission" date="2017-02" db="EMBL/GenBank/DDBJ databases">
        <authorList>
            <person name="Peterson S.W."/>
        </authorList>
    </citation>
    <scope>NUCLEOTIDE SEQUENCE [LARGE SCALE GENOMIC DNA]</scope>
    <source>
        <strain evidence="2 3">P15</strain>
    </source>
</reference>
<proteinExistence type="predicted"/>
<name>A0A1T5LTR3_9GAMM</name>
<dbReference type="AlphaFoldDB" id="A0A1T5LTR3"/>
<dbReference type="PANTHER" id="PTHR47197:SF3">
    <property type="entry name" value="DIHYDRO-HEME D1 DEHYDROGENASE"/>
    <property type="match status" value="1"/>
</dbReference>
<protein>
    <submittedName>
        <fullName evidence="2">DNA-binding beta-propeller fold protein YncE</fullName>
    </submittedName>
</protein>
<keyword evidence="1" id="KW-0732">Signal</keyword>